<protein>
    <submittedName>
        <fullName evidence="2">Transposase IS200 like protein</fullName>
    </submittedName>
</protein>
<evidence type="ECO:0000313" key="3">
    <source>
        <dbReference type="Proteomes" id="UP000318878"/>
    </source>
</evidence>
<dbReference type="PANTHER" id="PTHR34322:SF2">
    <property type="entry name" value="TRANSPOSASE IS200-LIKE DOMAIN-CONTAINING PROTEIN"/>
    <property type="match status" value="1"/>
</dbReference>
<keyword evidence="3" id="KW-1185">Reference proteome</keyword>
<dbReference type="SUPFAM" id="SSF143422">
    <property type="entry name" value="Transposase IS200-like"/>
    <property type="match status" value="1"/>
</dbReference>
<dbReference type="PANTHER" id="PTHR34322">
    <property type="entry name" value="TRANSPOSASE, Y1_TNP DOMAIN-CONTAINING"/>
    <property type="match status" value="1"/>
</dbReference>
<evidence type="ECO:0000259" key="1">
    <source>
        <dbReference type="Pfam" id="PF01797"/>
    </source>
</evidence>
<dbReference type="Gene3D" id="3.30.70.1290">
    <property type="entry name" value="Transposase IS200-like"/>
    <property type="match status" value="1"/>
</dbReference>
<dbReference type="GO" id="GO:0004803">
    <property type="term" value="F:transposase activity"/>
    <property type="evidence" value="ECO:0007669"/>
    <property type="project" value="InterPro"/>
</dbReference>
<evidence type="ECO:0000313" key="2">
    <source>
        <dbReference type="EMBL" id="TWT34310.1"/>
    </source>
</evidence>
<accession>A0A5C5V8G7</accession>
<dbReference type="AlphaFoldDB" id="A0A5C5V8G7"/>
<dbReference type="InterPro" id="IPR002686">
    <property type="entry name" value="Transposase_17"/>
</dbReference>
<dbReference type="GO" id="GO:0006313">
    <property type="term" value="P:DNA transposition"/>
    <property type="evidence" value="ECO:0007669"/>
    <property type="project" value="InterPro"/>
</dbReference>
<feature type="domain" description="Transposase IS200-like" evidence="1">
    <location>
        <begin position="13"/>
        <end position="76"/>
    </location>
</feature>
<comment type="caution">
    <text evidence="2">The sequence shown here is derived from an EMBL/GenBank/DDBJ whole genome shotgun (WGS) entry which is preliminary data.</text>
</comment>
<proteinExistence type="predicted"/>
<sequence>MGRPKRADEAGGIYHALNRGNSRAAIFDTPDDFEAFERILAEGLSRYPCQILAYQLMPNHWHLVVRPTADGGMSDLAPWASCSLPADGWHCPTFLILGATVVRDSVLHISPETSPQVRRLHTSAIKKLGWQSA</sequence>
<dbReference type="RefSeq" id="WP_146430424.1">
    <property type="nucleotide sequence ID" value="NZ_SJPF01000002.1"/>
</dbReference>
<dbReference type="OrthoDB" id="9815051at2"/>
<dbReference type="Pfam" id="PF01797">
    <property type="entry name" value="Y1_Tnp"/>
    <property type="match status" value="1"/>
</dbReference>
<dbReference type="GO" id="GO:0003677">
    <property type="term" value="F:DNA binding"/>
    <property type="evidence" value="ECO:0007669"/>
    <property type="project" value="InterPro"/>
</dbReference>
<organism evidence="2 3">
    <name type="scientific">Blastopirellula retiformator</name>
    <dbReference type="NCBI Taxonomy" id="2527970"/>
    <lineage>
        <taxon>Bacteria</taxon>
        <taxon>Pseudomonadati</taxon>
        <taxon>Planctomycetota</taxon>
        <taxon>Planctomycetia</taxon>
        <taxon>Pirellulales</taxon>
        <taxon>Pirellulaceae</taxon>
        <taxon>Blastopirellula</taxon>
    </lineage>
</organism>
<dbReference type="EMBL" id="SJPF01000002">
    <property type="protein sequence ID" value="TWT34310.1"/>
    <property type="molecule type" value="Genomic_DNA"/>
</dbReference>
<gene>
    <name evidence="2" type="ORF">Enr8_17040</name>
</gene>
<dbReference type="Proteomes" id="UP000318878">
    <property type="component" value="Unassembled WGS sequence"/>
</dbReference>
<name>A0A5C5V8G7_9BACT</name>
<dbReference type="InterPro" id="IPR036515">
    <property type="entry name" value="Transposase_17_sf"/>
</dbReference>
<reference evidence="2 3" key="1">
    <citation type="submission" date="2019-02" db="EMBL/GenBank/DDBJ databases">
        <title>Deep-cultivation of Planctomycetes and their phenomic and genomic characterization uncovers novel biology.</title>
        <authorList>
            <person name="Wiegand S."/>
            <person name="Jogler M."/>
            <person name="Boedeker C."/>
            <person name="Pinto D."/>
            <person name="Vollmers J."/>
            <person name="Rivas-Marin E."/>
            <person name="Kohn T."/>
            <person name="Peeters S.H."/>
            <person name="Heuer A."/>
            <person name="Rast P."/>
            <person name="Oberbeckmann S."/>
            <person name="Bunk B."/>
            <person name="Jeske O."/>
            <person name="Meyerdierks A."/>
            <person name="Storesund J.E."/>
            <person name="Kallscheuer N."/>
            <person name="Luecker S."/>
            <person name="Lage O.M."/>
            <person name="Pohl T."/>
            <person name="Merkel B.J."/>
            <person name="Hornburger P."/>
            <person name="Mueller R.-W."/>
            <person name="Bruemmer F."/>
            <person name="Labrenz M."/>
            <person name="Spormann A.M."/>
            <person name="Op Den Camp H."/>
            <person name="Overmann J."/>
            <person name="Amann R."/>
            <person name="Jetten M.S.M."/>
            <person name="Mascher T."/>
            <person name="Medema M.H."/>
            <person name="Devos D.P."/>
            <person name="Kaster A.-K."/>
            <person name="Ovreas L."/>
            <person name="Rohde M."/>
            <person name="Galperin M.Y."/>
            <person name="Jogler C."/>
        </authorList>
    </citation>
    <scope>NUCLEOTIDE SEQUENCE [LARGE SCALE GENOMIC DNA]</scope>
    <source>
        <strain evidence="2 3">Enr8</strain>
    </source>
</reference>